<protein>
    <submittedName>
        <fullName evidence="1">Uncharacterized protein</fullName>
    </submittedName>
</protein>
<dbReference type="RefSeq" id="WP_093665678.1">
    <property type="nucleotide sequence ID" value="NZ_FOCF01000004.1"/>
</dbReference>
<dbReference type="Proteomes" id="UP000199206">
    <property type="component" value="Unassembled WGS sequence"/>
</dbReference>
<keyword evidence="2" id="KW-1185">Reference proteome</keyword>
<gene>
    <name evidence="1" type="ORF">SAMN05192583_2037</name>
</gene>
<proteinExistence type="predicted"/>
<organism evidence="1 2">
    <name type="scientific">Sphingomonas gellani</name>
    <dbReference type="NCBI Taxonomy" id="1166340"/>
    <lineage>
        <taxon>Bacteria</taxon>
        <taxon>Pseudomonadati</taxon>
        <taxon>Pseudomonadota</taxon>
        <taxon>Alphaproteobacteria</taxon>
        <taxon>Sphingomonadales</taxon>
        <taxon>Sphingomonadaceae</taxon>
        <taxon>Sphingomonas</taxon>
    </lineage>
</organism>
<dbReference type="OrthoDB" id="7449825at2"/>
<reference evidence="2" key="1">
    <citation type="submission" date="2016-10" db="EMBL/GenBank/DDBJ databases">
        <authorList>
            <person name="Varghese N."/>
            <person name="Submissions S."/>
        </authorList>
    </citation>
    <scope>NUCLEOTIDE SEQUENCE [LARGE SCALE GENOMIC DNA]</scope>
    <source>
        <strain evidence="2">S6-262</strain>
    </source>
</reference>
<dbReference type="AlphaFoldDB" id="A0A1H8DS95"/>
<dbReference type="EMBL" id="FOCF01000004">
    <property type="protein sequence ID" value="SEN10093.1"/>
    <property type="molecule type" value="Genomic_DNA"/>
</dbReference>
<sequence>MAYSEFAEIGGAAPAASVIAPVKDAVLSSLEWSVVAIAERDRLSTLRLPGRIAVAMGRLFGEGHNPRLADPRLEALRRMAVLTWHNGYTVPSGEVKEFLAAGYSPEQYELLVDSIGAARRPRRRR</sequence>
<accession>A0A1H8DS95</accession>
<evidence type="ECO:0000313" key="1">
    <source>
        <dbReference type="EMBL" id="SEN10093.1"/>
    </source>
</evidence>
<name>A0A1H8DS95_9SPHN</name>
<evidence type="ECO:0000313" key="2">
    <source>
        <dbReference type="Proteomes" id="UP000199206"/>
    </source>
</evidence>